<dbReference type="CDD" id="cd16382">
    <property type="entry name" value="XisI-like"/>
    <property type="match status" value="1"/>
</dbReference>
<accession>A0ABT7B6L3</accession>
<sequence>MDRIENYRQIIRSILTPYTEINYANVEATNYAVFDPETDQYMIVSVGWDDDRRVHGCLIHLAILDGKVWVQQDNTEDGVTYDLVAAGIPKSDIVLGFHEPQIRPHTGFAVG</sequence>
<protein>
    <submittedName>
        <fullName evidence="1">XisI protein</fullName>
    </submittedName>
</protein>
<dbReference type="InterPro" id="IPR035943">
    <property type="entry name" value="XisI-like_sf"/>
</dbReference>
<comment type="caution">
    <text evidence="1">The sequence shown here is derived from an EMBL/GenBank/DDBJ whole genome shotgun (WGS) entry which is preliminary data.</text>
</comment>
<dbReference type="Proteomes" id="UP001235849">
    <property type="component" value="Unassembled WGS sequence"/>
</dbReference>
<gene>
    <name evidence="1" type="ORF">PMG25_11960</name>
</gene>
<dbReference type="RefSeq" id="WP_283767129.1">
    <property type="nucleotide sequence ID" value="NZ_JAQOSO010000068.1"/>
</dbReference>
<dbReference type="SUPFAM" id="SSF143847">
    <property type="entry name" value="XisI-like"/>
    <property type="match status" value="1"/>
</dbReference>
<dbReference type="Pfam" id="PF08869">
    <property type="entry name" value="XisI"/>
    <property type="match status" value="1"/>
</dbReference>
<dbReference type="EMBL" id="JAQOSO010000068">
    <property type="protein sequence ID" value="MDJ1174809.1"/>
    <property type="molecule type" value="Genomic_DNA"/>
</dbReference>
<dbReference type="Gene3D" id="3.30.310.110">
    <property type="entry name" value="XisI-like"/>
    <property type="match status" value="1"/>
</dbReference>
<evidence type="ECO:0000313" key="2">
    <source>
        <dbReference type="Proteomes" id="UP001235849"/>
    </source>
</evidence>
<organism evidence="1 2">
    <name type="scientific">Roseofilum capinflatum BLCC-M114</name>
    <dbReference type="NCBI Taxonomy" id="3022440"/>
    <lineage>
        <taxon>Bacteria</taxon>
        <taxon>Bacillati</taxon>
        <taxon>Cyanobacteriota</taxon>
        <taxon>Cyanophyceae</taxon>
        <taxon>Desertifilales</taxon>
        <taxon>Desertifilaceae</taxon>
        <taxon>Roseofilum</taxon>
        <taxon>Roseofilum capinflatum</taxon>
    </lineage>
</organism>
<name>A0ABT7B6L3_9CYAN</name>
<proteinExistence type="predicted"/>
<evidence type="ECO:0000313" key="1">
    <source>
        <dbReference type="EMBL" id="MDJ1174809.1"/>
    </source>
</evidence>
<keyword evidence="2" id="KW-1185">Reference proteome</keyword>
<dbReference type="InterPro" id="IPR014968">
    <property type="entry name" value="XisI"/>
</dbReference>
<reference evidence="1 2" key="1">
    <citation type="submission" date="2023-01" db="EMBL/GenBank/DDBJ databases">
        <title>Novel diversity within Roseofilum (Cyanobacteria; Desertifilaceae) from marine benthic mats with descriptions of four novel species.</title>
        <authorList>
            <person name="Wang Y."/>
            <person name="Berthold D.E."/>
            <person name="Hu J."/>
            <person name="Lefler F.W."/>
            <person name="Laughinghouse H.D. IV."/>
        </authorList>
    </citation>
    <scope>NUCLEOTIDE SEQUENCE [LARGE SCALE GENOMIC DNA]</scope>
    <source>
        <strain evidence="1 2">BLCC-M114</strain>
    </source>
</reference>